<name>A0A5S3V8C4_9GAMM</name>
<dbReference type="Pfam" id="PF17131">
    <property type="entry name" value="LolA_like"/>
    <property type="match status" value="1"/>
</dbReference>
<evidence type="ECO:0000313" key="5">
    <source>
        <dbReference type="Proteomes" id="UP000307164"/>
    </source>
</evidence>
<evidence type="ECO:0000259" key="2">
    <source>
        <dbReference type="Pfam" id="PF17131"/>
    </source>
</evidence>
<accession>A0A5S3V8C4</accession>
<feature type="chain" id="PRO_5024377345" evidence="1">
    <location>
        <begin position="18"/>
        <end position="253"/>
    </location>
</feature>
<dbReference type="EMBL" id="PNBW01000062">
    <property type="protein sequence ID" value="TMO73331.1"/>
    <property type="molecule type" value="Genomic_DNA"/>
</dbReference>
<dbReference type="EMBL" id="PNBX01000055">
    <property type="protein sequence ID" value="TMO67558.1"/>
    <property type="molecule type" value="Genomic_DNA"/>
</dbReference>
<evidence type="ECO:0000313" key="3">
    <source>
        <dbReference type="EMBL" id="TMO67558.1"/>
    </source>
</evidence>
<keyword evidence="5" id="KW-1185">Reference proteome</keyword>
<dbReference type="CDD" id="cd16329">
    <property type="entry name" value="LolA_like"/>
    <property type="match status" value="1"/>
</dbReference>
<comment type="caution">
    <text evidence="3">The sequence shown here is derived from an EMBL/GenBank/DDBJ whole genome shotgun (WGS) entry which is preliminary data.</text>
</comment>
<protein>
    <submittedName>
        <fullName evidence="3">Outer membrane lipoprotein-sorting protein</fullName>
    </submittedName>
</protein>
<feature type="signal peptide" evidence="1">
    <location>
        <begin position="1"/>
        <end position="17"/>
    </location>
</feature>
<dbReference type="Proteomes" id="UP000307217">
    <property type="component" value="Unassembled WGS sequence"/>
</dbReference>
<evidence type="ECO:0000256" key="1">
    <source>
        <dbReference type="SAM" id="SignalP"/>
    </source>
</evidence>
<evidence type="ECO:0000313" key="6">
    <source>
        <dbReference type="Proteomes" id="UP000307217"/>
    </source>
</evidence>
<dbReference type="InterPro" id="IPR033399">
    <property type="entry name" value="TP_0789-like"/>
</dbReference>
<dbReference type="Gene3D" id="2.50.20.10">
    <property type="entry name" value="Lipoprotein localisation LolA/LolB/LppX"/>
    <property type="match status" value="1"/>
</dbReference>
<sequence>MKQLAFLFLCFASCVSAAKTDLPLGKWIDSAERILRAKTSASVLKMNINKAEYQRDFTLLVLTDDRDEAQKVMVRMLGPALWRGNMTLKVDERISFFEPRNKRTTVMSSSMLASSWMGSHFSNDDLMRETDLAQHYAYSAQKAWDKDTRNYHLVELTPLPSAPVVWGKVLYTLYIEEGRVYPEQVTYFRRKDDPQPERTLTYSDIKNMDGMKVPTMMEMRVTDKPDEYTRMHYQKIKFNTDLAASKFSEQAFL</sequence>
<reference evidence="5 6" key="1">
    <citation type="submission" date="2018-01" db="EMBL/GenBank/DDBJ databases">
        <authorList>
            <person name="Paulsen S."/>
            <person name="Gram L.K."/>
        </authorList>
    </citation>
    <scope>NUCLEOTIDE SEQUENCE [LARGE SCALE GENOMIC DNA]</scope>
    <source>
        <strain evidence="3 6">S3790</strain>
        <strain evidence="4 5">S3895</strain>
    </source>
</reference>
<dbReference type="OrthoDB" id="9803781at2"/>
<keyword evidence="3" id="KW-0449">Lipoprotein</keyword>
<proteinExistence type="predicted"/>
<reference evidence="3" key="3">
    <citation type="submission" date="2019-09" db="EMBL/GenBank/DDBJ databases">
        <title>Co-occurence of chitin degradation, pigmentation and bioactivity in marine Pseudoalteromonas.</title>
        <authorList>
            <person name="Sonnenschein E.C."/>
            <person name="Bech P.K."/>
        </authorList>
    </citation>
    <scope>NUCLEOTIDE SEQUENCE</scope>
    <source>
        <strain evidence="3">S3790</strain>
        <strain evidence="4 5">S3895</strain>
    </source>
</reference>
<feature type="domain" description="Uncharacterized protein TP-0789" evidence="2">
    <location>
        <begin position="70"/>
        <end position="251"/>
    </location>
</feature>
<reference evidence="6" key="2">
    <citation type="submission" date="2019-06" db="EMBL/GenBank/DDBJ databases">
        <title>Co-occurence of chitin degradation, pigmentation and bioactivity in marine Pseudoalteromonas.</title>
        <authorList>
            <person name="Sonnenschein E.C."/>
            <person name="Bech P.K."/>
        </authorList>
    </citation>
    <scope>NUCLEOTIDE SEQUENCE [LARGE SCALE GENOMIC DNA]</scope>
    <source>
        <strain evidence="6">S3790</strain>
    </source>
</reference>
<evidence type="ECO:0000313" key="4">
    <source>
        <dbReference type="EMBL" id="TMO73331.1"/>
    </source>
</evidence>
<dbReference type="RefSeq" id="WP_138592359.1">
    <property type="nucleotide sequence ID" value="NZ_PNBW01000062.1"/>
</dbReference>
<organism evidence="3 6">
    <name type="scientific">Pseudoalteromonas aurantia</name>
    <dbReference type="NCBI Taxonomy" id="43654"/>
    <lineage>
        <taxon>Bacteria</taxon>
        <taxon>Pseudomonadati</taxon>
        <taxon>Pseudomonadota</taxon>
        <taxon>Gammaproteobacteria</taxon>
        <taxon>Alteromonadales</taxon>
        <taxon>Pseudoalteromonadaceae</taxon>
        <taxon>Pseudoalteromonas</taxon>
    </lineage>
</organism>
<dbReference type="Proteomes" id="UP000307164">
    <property type="component" value="Unassembled WGS sequence"/>
</dbReference>
<keyword evidence="1" id="KW-0732">Signal</keyword>
<dbReference type="AlphaFoldDB" id="A0A5S3V8C4"/>
<gene>
    <name evidence="3" type="ORF">CWC19_13535</name>
    <name evidence="4" type="ORF">CWC20_13530</name>
</gene>